<evidence type="ECO:0000313" key="3">
    <source>
        <dbReference type="Proteomes" id="UP001432202"/>
    </source>
</evidence>
<dbReference type="Pfam" id="PF22230">
    <property type="entry name" value="Csx1_CARF"/>
    <property type="match status" value="1"/>
</dbReference>
<name>A0AAX4L394_9CREN</name>
<dbReference type="GeneID" id="89335764"/>
<dbReference type="AlphaFoldDB" id="A0AAX4L394"/>
<evidence type="ECO:0000313" key="2">
    <source>
        <dbReference type="EMBL" id="WWQ61123.1"/>
    </source>
</evidence>
<organism evidence="2 3">
    <name type="scientific">Sulfolobus tengchongensis</name>
    <dbReference type="NCBI Taxonomy" id="207809"/>
    <lineage>
        <taxon>Archaea</taxon>
        <taxon>Thermoproteota</taxon>
        <taxon>Thermoprotei</taxon>
        <taxon>Sulfolobales</taxon>
        <taxon>Sulfolobaceae</taxon>
        <taxon>Sulfolobus</taxon>
    </lineage>
</organism>
<keyword evidence="3" id="KW-1185">Reference proteome</keyword>
<dbReference type="SUPFAM" id="SSF160980">
    <property type="entry name" value="SSO1389-like"/>
    <property type="match status" value="1"/>
</dbReference>
<gene>
    <name evidence="2" type="ORF">V6M85_03310</name>
</gene>
<sequence>MKALFYIAGDISNYSVITYRYNNDSQSTFFAAHALYKIFNTDKVVGLLPDSLISFDQNKFTPDQLKEAYKQLIRDRANELKYNSHEIEDFLQKLEIYVIPNTGIGSALELEIKEDNKAVIKRDENNRLKRTSYSENRNPVFIFNVIYSIFKKYHDKGYEIILDLTHGTNVLVGISLALASMFNSKVYAAPVMGPPGTQKEVNIVELTDVIEAMRNSIMIEESIMNVDERYFVDYSSRLKQINPNDMPEFSSILKNIKSHDPGMIKNFLAQLRNGLPVNAVKMLKNLEKNMDEFEDRVNALRDLYEEWYSHSKLSSFNSILLSNFYSALRVKDLMNSIKGNNDLESLNKIIDLYAKVKYYDKFLSLAREYPIAYCMKIKGGGAYETTNEENIEKEQRANKERSTFEECKDKVDEMIAKKISDLIKYRNFIMHSGLSVDTKTQIKNNGEIDQLAKDVDLTKIENSIKSIREEVDAIIKSIENDKK</sequence>
<dbReference type="Proteomes" id="UP001432202">
    <property type="component" value="Chromosome"/>
</dbReference>
<protein>
    <submittedName>
        <fullName evidence="2">TM1812 family CRISPR-associated protein</fullName>
    </submittedName>
</protein>
<dbReference type="Gene3D" id="3.40.50.10640">
    <property type="entry name" value="SSO1389-like"/>
    <property type="match status" value="1"/>
</dbReference>
<dbReference type="InterPro" id="IPR053857">
    <property type="entry name" value="Csx1_CARF"/>
</dbReference>
<reference evidence="2 3" key="1">
    <citation type="submission" date="2024-02" db="EMBL/GenBank/DDBJ databases">
        <title>STSV induces naive adaptation in Sulfolobus.</title>
        <authorList>
            <person name="Xiang X."/>
            <person name="Song M."/>
        </authorList>
    </citation>
    <scope>NUCLEOTIDE SEQUENCE [LARGE SCALE GENOMIC DNA]</scope>
    <source>
        <strain evidence="2 3">RT2</strain>
    </source>
</reference>
<evidence type="ECO:0000259" key="1">
    <source>
        <dbReference type="Pfam" id="PF22230"/>
    </source>
</evidence>
<dbReference type="RefSeq" id="WP_338602954.1">
    <property type="nucleotide sequence ID" value="NZ_CP146016.1"/>
</dbReference>
<dbReference type="EMBL" id="CP146016">
    <property type="protein sequence ID" value="WWQ61123.1"/>
    <property type="molecule type" value="Genomic_DNA"/>
</dbReference>
<proteinExistence type="predicted"/>
<accession>A0AAX4L394</accession>
<feature type="domain" description="CRISPR system endoribonuclease Csx1 CARF" evidence="1">
    <location>
        <begin position="9"/>
        <end position="171"/>
    </location>
</feature>